<keyword evidence="4 7" id="KW-0812">Transmembrane</keyword>
<evidence type="ECO:0000256" key="7">
    <source>
        <dbReference type="SAM" id="Phobius"/>
    </source>
</evidence>
<feature type="transmembrane region" description="Helical" evidence="7">
    <location>
        <begin position="117"/>
        <end position="140"/>
    </location>
</feature>
<dbReference type="SUPFAM" id="SSF103473">
    <property type="entry name" value="MFS general substrate transporter"/>
    <property type="match status" value="1"/>
</dbReference>
<gene>
    <name evidence="9" type="ORF">g.4997</name>
</gene>
<evidence type="ECO:0000259" key="8">
    <source>
        <dbReference type="PROSITE" id="PS50850"/>
    </source>
</evidence>
<feature type="domain" description="Major facilitator superfamily (MFS) profile" evidence="8">
    <location>
        <begin position="28"/>
        <end position="507"/>
    </location>
</feature>
<dbReference type="EMBL" id="GEDC01025023">
    <property type="protein sequence ID" value="JAS12275.1"/>
    <property type="molecule type" value="Transcribed_RNA"/>
</dbReference>
<evidence type="ECO:0000256" key="2">
    <source>
        <dbReference type="ARBA" id="ARBA00008335"/>
    </source>
</evidence>
<organism evidence="9">
    <name type="scientific">Clastoptera arizonana</name>
    <name type="common">Arizona spittle bug</name>
    <dbReference type="NCBI Taxonomy" id="38151"/>
    <lineage>
        <taxon>Eukaryota</taxon>
        <taxon>Metazoa</taxon>
        <taxon>Ecdysozoa</taxon>
        <taxon>Arthropoda</taxon>
        <taxon>Hexapoda</taxon>
        <taxon>Insecta</taxon>
        <taxon>Pterygota</taxon>
        <taxon>Neoptera</taxon>
        <taxon>Paraneoptera</taxon>
        <taxon>Hemiptera</taxon>
        <taxon>Auchenorrhyncha</taxon>
        <taxon>Cercopoidea</taxon>
        <taxon>Clastopteridae</taxon>
        <taxon>Clastoptera</taxon>
    </lineage>
</organism>
<feature type="transmembrane region" description="Helical" evidence="7">
    <location>
        <begin position="421"/>
        <end position="442"/>
    </location>
</feature>
<reference evidence="9" key="1">
    <citation type="submission" date="2015-12" db="EMBL/GenBank/DDBJ databases">
        <title>De novo transcriptome assembly of four potential Pierce s Disease insect vectors from Arizona vineyards.</title>
        <authorList>
            <person name="Tassone E.E."/>
        </authorList>
    </citation>
    <scope>NUCLEOTIDE SEQUENCE</scope>
</reference>
<dbReference type="GO" id="GO:0016020">
    <property type="term" value="C:membrane"/>
    <property type="evidence" value="ECO:0007669"/>
    <property type="project" value="UniProtKB-SubCell"/>
</dbReference>
<dbReference type="InterPro" id="IPR036259">
    <property type="entry name" value="MFS_trans_sf"/>
</dbReference>
<evidence type="ECO:0000256" key="6">
    <source>
        <dbReference type="ARBA" id="ARBA00023136"/>
    </source>
</evidence>
<feature type="transmembrane region" description="Helical" evidence="7">
    <location>
        <begin position="152"/>
        <end position="177"/>
    </location>
</feature>
<dbReference type="InterPro" id="IPR005828">
    <property type="entry name" value="MFS_sugar_transport-like"/>
</dbReference>
<dbReference type="GO" id="GO:0022857">
    <property type="term" value="F:transmembrane transporter activity"/>
    <property type="evidence" value="ECO:0007669"/>
    <property type="project" value="InterPro"/>
</dbReference>
<feature type="transmembrane region" description="Helical" evidence="7">
    <location>
        <begin position="395"/>
        <end position="415"/>
    </location>
</feature>
<comment type="subcellular location">
    <subcellularLocation>
        <location evidence="1">Membrane</location>
        <topology evidence="1">Multi-pass membrane protein</topology>
    </subcellularLocation>
</comment>
<name>A0A1B6CG08_9HEMI</name>
<accession>A0A1B6CG08</accession>
<feature type="transmembrane region" description="Helical" evidence="7">
    <location>
        <begin position="454"/>
        <end position="477"/>
    </location>
</feature>
<feature type="transmembrane region" description="Helical" evidence="7">
    <location>
        <begin position="366"/>
        <end position="388"/>
    </location>
</feature>
<feature type="transmembrane region" description="Helical" evidence="7">
    <location>
        <begin position="483"/>
        <end position="502"/>
    </location>
</feature>
<feature type="transmembrane region" description="Helical" evidence="7">
    <location>
        <begin position="301"/>
        <end position="323"/>
    </location>
</feature>
<dbReference type="PANTHER" id="PTHR23511">
    <property type="entry name" value="SYNAPTIC VESICLE GLYCOPROTEIN 2"/>
    <property type="match status" value="1"/>
</dbReference>
<comment type="similarity">
    <text evidence="2">Belongs to the major facilitator superfamily.</text>
</comment>
<feature type="transmembrane region" description="Helical" evidence="7">
    <location>
        <begin position="65"/>
        <end position="86"/>
    </location>
</feature>
<feature type="transmembrane region" description="Helical" evidence="7">
    <location>
        <begin position="93"/>
        <end position="111"/>
    </location>
</feature>
<protein>
    <recommendedName>
        <fullName evidence="8">Major facilitator superfamily (MFS) profile domain-containing protein</fullName>
    </recommendedName>
</protein>
<dbReference type="Pfam" id="PF00083">
    <property type="entry name" value="Sugar_tr"/>
    <property type="match status" value="1"/>
</dbReference>
<dbReference type="Gene3D" id="1.20.1250.20">
    <property type="entry name" value="MFS general substrate transporter like domains"/>
    <property type="match status" value="1"/>
</dbReference>
<dbReference type="PROSITE" id="PS50850">
    <property type="entry name" value="MFS"/>
    <property type="match status" value="1"/>
</dbReference>
<keyword evidence="3" id="KW-0813">Transport</keyword>
<evidence type="ECO:0000256" key="4">
    <source>
        <dbReference type="ARBA" id="ARBA00022692"/>
    </source>
</evidence>
<feature type="transmembrane region" description="Helical" evidence="7">
    <location>
        <begin position="189"/>
        <end position="211"/>
    </location>
</feature>
<keyword evidence="6 7" id="KW-0472">Membrane</keyword>
<dbReference type="InterPro" id="IPR020846">
    <property type="entry name" value="MFS_dom"/>
</dbReference>
<evidence type="ECO:0000313" key="9">
    <source>
        <dbReference type="EMBL" id="JAS12275.1"/>
    </source>
</evidence>
<evidence type="ECO:0000256" key="1">
    <source>
        <dbReference type="ARBA" id="ARBA00004141"/>
    </source>
</evidence>
<feature type="transmembrane region" description="Helical" evidence="7">
    <location>
        <begin position="26"/>
        <end position="53"/>
    </location>
</feature>
<dbReference type="PANTHER" id="PTHR23511:SF38">
    <property type="entry name" value="SYNAPTIC VESICLE 2-RELATED PROTEIN-LIKE PROTEIN"/>
    <property type="match status" value="1"/>
</dbReference>
<sequence>MGLDFVTFNATFERAVSSTGFGRFHYVLLALCGLIYLDTAIELTILSFVVPAAKCDFKMTSVDSGWLNASPMLGMMVGCYFWGCLADLRGRKTVLIASLLVDGLSGLASSFSPYYPVFIVFRFIGGFGITGAMSICFPYLGEFQPTKYREKVLSWMELFWTAGVIALPLIAWAIIPLNFRFTSTYYTYASWNLFVTLCSIPSLLLAFWMCFMPESPKFMIECGEYDKALEVLKHMYAVNTGETPGSYPVRSLREKERGISVTSIQSSRSLKSVRTVKDLQLLMTDIWDMTKTLCKAPYRKYTLLTCIIQFGLTSGYYTLMMWFPELFNRYKAFETLHPGQSASVCDVSSVFINSEDKCVAEISSSVYLNTLFIGLACIPTSLWLPLCVRRLGTKFFLVFCLLIAGVVATAFYFVQNSTQNLVLSCIFEALTSLAISTIYCVMVDLFPTNLRVMAAALSMTFGRMGALLGNLVFGFLIDLDCVVPILLFASFLYISGILCFFLPNTGRTELE</sequence>
<evidence type="ECO:0000256" key="5">
    <source>
        <dbReference type="ARBA" id="ARBA00022989"/>
    </source>
</evidence>
<dbReference type="AlphaFoldDB" id="A0A1B6CG08"/>
<keyword evidence="5 7" id="KW-1133">Transmembrane helix</keyword>
<proteinExistence type="inferred from homology"/>
<evidence type="ECO:0000256" key="3">
    <source>
        <dbReference type="ARBA" id="ARBA00022448"/>
    </source>
</evidence>
<dbReference type="FunFam" id="1.20.1250.20:FF:000232">
    <property type="entry name" value="Organic cation/carnitine transporter 7"/>
    <property type="match status" value="1"/>
</dbReference>